<protein>
    <submittedName>
        <fullName evidence="1">Uncharacterized protein</fullName>
    </submittedName>
</protein>
<organism evidence="1 2">
    <name type="scientific">Sphaerodactylus townsendi</name>
    <dbReference type="NCBI Taxonomy" id="933632"/>
    <lineage>
        <taxon>Eukaryota</taxon>
        <taxon>Metazoa</taxon>
        <taxon>Chordata</taxon>
        <taxon>Craniata</taxon>
        <taxon>Vertebrata</taxon>
        <taxon>Euteleostomi</taxon>
        <taxon>Lepidosauria</taxon>
        <taxon>Squamata</taxon>
        <taxon>Bifurcata</taxon>
        <taxon>Gekkota</taxon>
        <taxon>Sphaerodactylidae</taxon>
        <taxon>Sphaerodactylus</taxon>
    </lineage>
</organism>
<accession>A0ACB8ENH7</accession>
<keyword evidence="2" id="KW-1185">Reference proteome</keyword>
<proteinExistence type="predicted"/>
<evidence type="ECO:0000313" key="1">
    <source>
        <dbReference type="EMBL" id="KAH7993872.1"/>
    </source>
</evidence>
<name>A0ACB8ENH7_9SAUR</name>
<dbReference type="EMBL" id="CM037616">
    <property type="protein sequence ID" value="KAH7993872.1"/>
    <property type="molecule type" value="Genomic_DNA"/>
</dbReference>
<comment type="caution">
    <text evidence="1">The sequence shown here is derived from an EMBL/GenBank/DDBJ whole genome shotgun (WGS) entry which is preliminary data.</text>
</comment>
<evidence type="ECO:0000313" key="2">
    <source>
        <dbReference type="Proteomes" id="UP000827872"/>
    </source>
</evidence>
<reference evidence="1" key="1">
    <citation type="submission" date="2021-08" db="EMBL/GenBank/DDBJ databases">
        <title>The first chromosome-level gecko genome reveals the dynamic sex chromosomes of Neotropical dwarf geckos (Sphaerodactylidae: Sphaerodactylus).</title>
        <authorList>
            <person name="Pinto B.J."/>
            <person name="Keating S.E."/>
            <person name="Gamble T."/>
        </authorList>
    </citation>
    <scope>NUCLEOTIDE SEQUENCE</scope>
    <source>
        <strain evidence="1">TG3544</strain>
    </source>
</reference>
<gene>
    <name evidence="1" type="ORF">K3G42_032527</name>
</gene>
<dbReference type="Proteomes" id="UP000827872">
    <property type="component" value="Linkage Group LG03"/>
</dbReference>
<sequence length="353" mass="40203">MSLVLHKCQVVAYIGKSKCNFSKCSNFWNVKKSSPRSPGRLMRDNDYYSRQYNIWFSRVFKDITPMNLGICRQAKFKPAEMEQTLPSLYNWDILDTNVKMFLSEWSLLEEALKVIVAKAHGISEELILAKANCTRVKQDAVPANQSDPLIMVDESPTLLPSALEETFSAPTYSQEVQQNLPSSTQTKGETPSPECCPNSNESHRPTPNTSQLPITAFPCTSMGDRDHTRHGRREPENLTGGVIKEVRSPTNYVVQDSQRTVDVDVDFRSSRVLQIDPYSDGSGKTWAEELAELATPLYLTTKVNLTWILWSLCLQIDLLEIWRVKCQRNQRIFSLKSKRPLPQDQKQQLLNCP</sequence>